<evidence type="ECO:0000256" key="5">
    <source>
        <dbReference type="ARBA" id="ARBA00023242"/>
    </source>
</evidence>
<evidence type="ECO:0000256" key="3">
    <source>
        <dbReference type="ARBA" id="ARBA00023125"/>
    </source>
</evidence>
<dbReference type="PROSITE" id="PS50066">
    <property type="entry name" value="MADS_BOX_2"/>
    <property type="match status" value="1"/>
</dbReference>
<keyword evidence="9" id="KW-1185">Reference proteome</keyword>
<evidence type="ECO:0000313" key="8">
    <source>
        <dbReference type="EMBL" id="KAK6918090.1"/>
    </source>
</evidence>
<protein>
    <recommendedName>
        <fullName evidence="7">MADS-box domain-containing protein</fullName>
    </recommendedName>
</protein>
<name>A0AAN8YZN4_9MAGN</name>
<feature type="coiled-coil region" evidence="6">
    <location>
        <begin position="154"/>
        <end position="184"/>
    </location>
</feature>
<dbReference type="GO" id="GO:0003677">
    <property type="term" value="F:DNA binding"/>
    <property type="evidence" value="ECO:0007669"/>
    <property type="project" value="UniProtKB-KW"/>
</dbReference>
<keyword evidence="2" id="KW-0805">Transcription regulation</keyword>
<sequence length="202" mass="23184">MVLGSLVENKLVRCIYSFTANIPCFPSVSSSSEELSESSVVSCCELSSWLIMMLFISSSSSESKLVESSLVDHLAMGRKNFELAYIEDDKRRKATLRRRVKGLFNKYLLWSPSLCNYFSPNDARPQVWPSTLGVQSVLAKFYEVSDFDQTKSMLNQESFLMEKLQKAKNKLRQQKFKNRQKEIAHLKSRFFAGEPVDHLKLC</sequence>
<dbReference type="InterPro" id="IPR036879">
    <property type="entry name" value="TF_MADSbox_sf"/>
</dbReference>
<comment type="caution">
    <text evidence="8">The sequence shown here is derived from an EMBL/GenBank/DDBJ whole genome shotgun (WGS) entry which is preliminary data.</text>
</comment>
<organism evidence="8 9">
    <name type="scientific">Dillenia turbinata</name>
    <dbReference type="NCBI Taxonomy" id="194707"/>
    <lineage>
        <taxon>Eukaryota</taxon>
        <taxon>Viridiplantae</taxon>
        <taxon>Streptophyta</taxon>
        <taxon>Embryophyta</taxon>
        <taxon>Tracheophyta</taxon>
        <taxon>Spermatophyta</taxon>
        <taxon>Magnoliopsida</taxon>
        <taxon>eudicotyledons</taxon>
        <taxon>Gunneridae</taxon>
        <taxon>Pentapetalae</taxon>
        <taxon>Dilleniales</taxon>
        <taxon>Dilleniaceae</taxon>
        <taxon>Dillenia</taxon>
    </lineage>
</organism>
<evidence type="ECO:0000256" key="1">
    <source>
        <dbReference type="ARBA" id="ARBA00004123"/>
    </source>
</evidence>
<evidence type="ECO:0000313" key="9">
    <source>
        <dbReference type="Proteomes" id="UP001370490"/>
    </source>
</evidence>
<evidence type="ECO:0000256" key="6">
    <source>
        <dbReference type="SAM" id="Coils"/>
    </source>
</evidence>
<keyword evidence="5" id="KW-0539">Nucleus</keyword>
<dbReference type="InterPro" id="IPR002100">
    <property type="entry name" value="TF_MADSbox"/>
</dbReference>
<comment type="subcellular location">
    <subcellularLocation>
        <location evidence="1">Nucleus</location>
    </subcellularLocation>
</comment>
<dbReference type="GO" id="GO:0005634">
    <property type="term" value="C:nucleus"/>
    <property type="evidence" value="ECO:0007669"/>
    <property type="project" value="UniProtKB-SubCell"/>
</dbReference>
<keyword evidence="6" id="KW-0175">Coiled coil</keyword>
<dbReference type="EMBL" id="JBAMMX010000022">
    <property type="protein sequence ID" value="KAK6918090.1"/>
    <property type="molecule type" value="Genomic_DNA"/>
</dbReference>
<dbReference type="SUPFAM" id="SSF55455">
    <property type="entry name" value="SRF-like"/>
    <property type="match status" value="1"/>
</dbReference>
<dbReference type="GO" id="GO:0046983">
    <property type="term" value="F:protein dimerization activity"/>
    <property type="evidence" value="ECO:0007669"/>
    <property type="project" value="InterPro"/>
</dbReference>
<feature type="domain" description="MADS-box" evidence="7">
    <location>
        <begin position="76"/>
        <end position="106"/>
    </location>
</feature>
<reference evidence="8 9" key="1">
    <citation type="submission" date="2023-12" db="EMBL/GenBank/DDBJ databases">
        <title>A high-quality genome assembly for Dillenia turbinata (Dilleniales).</title>
        <authorList>
            <person name="Chanderbali A."/>
        </authorList>
    </citation>
    <scope>NUCLEOTIDE SEQUENCE [LARGE SCALE GENOMIC DNA]</scope>
    <source>
        <strain evidence="8">LSX21</strain>
        <tissue evidence="8">Leaf</tissue>
    </source>
</reference>
<evidence type="ECO:0000256" key="4">
    <source>
        <dbReference type="ARBA" id="ARBA00023163"/>
    </source>
</evidence>
<keyword evidence="3" id="KW-0238">DNA-binding</keyword>
<dbReference type="Proteomes" id="UP001370490">
    <property type="component" value="Unassembled WGS sequence"/>
</dbReference>
<dbReference type="AlphaFoldDB" id="A0AAN8YZN4"/>
<evidence type="ECO:0000259" key="7">
    <source>
        <dbReference type="PROSITE" id="PS50066"/>
    </source>
</evidence>
<accession>A0AAN8YZN4</accession>
<keyword evidence="4" id="KW-0804">Transcription</keyword>
<evidence type="ECO:0000256" key="2">
    <source>
        <dbReference type="ARBA" id="ARBA00023015"/>
    </source>
</evidence>
<gene>
    <name evidence="8" type="ORF">RJ641_016512</name>
</gene>
<proteinExistence type="predicted"/>